<evidence type="ECO:0000313" key="2">
    <source>
        <dbReference type="EMBL" id="NNH04356.1"/>
    </source>
</evidence>
<accession>A0A7Y2M0P8</accession>
<comment type="caution">
    <text evidence="2">The sequence shown here is derived from an EMBL/GenBank/DDBJ whole genome shotgun (WGS) entry which is preliminary data.</text>
</comment>
<feature type="region of interest" description="Disordered" evidence="1">
    <location>
        <begin position="88"/>
        <end position="108"/>
    </location>
</feature>
<organism evidence="2 3">
    <name type="scientific">Microbacterium ulmi</name>
    <dbReference type="NCBI Taxonomy" id="179095"/>
    <lineage>
        <taxon>Bacteria</taxon>
        <taxon>Bacillati</taxon>
        <taxon>Actinomycetota</taxon>
        <taxon>Actinomycetes</taxon>
        <taxon>Micrococcales</taxon>
        <taxon>Microbacteriaceae</taxon>
        <taxon>Microbacterium</taxon>
    </lineage>
</organism>
<reference evidence="2 3" key="1">
    <citation type="submission" date="2020-05" db="EMBL/GenBank/DDBJ databases">
        <title>MicrobeNet Type strains.</title>
        <authorList>
            <person name="Nicholson A.C."/>
        </authorList>
    </citation>
    <scope>NUCLEOTIDE SEQUENCE [LARGE SCALE GENOMIC DNA]</scope>
    <source>
        <strain evidence="2 3">JCM 14282</strain>
    </source>
</reference>
<dbReference type="AlphaFoldDB" id="A0A7Y2M0P8"/>
<dbReference type="RefSeq" id="WP_167038453.1">
    <property type="nucleotide sequence ID" value="NZ_BAAANA010000001.1"/>
</dbReference>
<name>A0A7Y2M0P8_9MICO</name>
<keyword evidence="3" id="KW-1185">Reference proteome</keyword>
<evidence type="ECO:0008006" key="4">
    <source>
        <dbReference type="Google" id="ProtNLM"/>
    </source>
</evidence>
<protein>
    <recommendedName>
        <fullName evidence="4">Excreted virulence factor EspC (Type VII ESX diderm)</fullName>
    </recommendedName>
</protein>
<evidence type="ECO:0000256" key="1">
    <source>
        <dbReference type="SAM" id="MobiDB-lite"/>
    </source>
</evidence>
<evidence type="ECO:0000313" key="3">
    <source>
        <dbReference type="Proteomes" id="UP000543598"/>
    </source>
</evidence>
<sequence length="108" mass="11955">MDQLIVDCLTMDAARIDIARIHDEFTQAESRSDRLADAVGHAALAERVQAFIDNWDHRRAELGEQLATVRDHLETAVTGFAQTDQELARAVSGQRAEYPPRTAPEAVA</sequence>
<dbReference type="Proteomes" id="UP000543598">
    <property type="component" value="Unassembled WGS sequence"/>
</dbReference>
<dbReference type="EMBL" id="JABEMB010000014">
    <property type="protein sequence ID" value="NNH04356.1"/>
    <property type="molecule type" value="Genomic_DNA"/>
</dbReference>
<gene>
    <name evidence="2" type="ORF">HLA99_10890</name>
</gene>
<proteinExistence type="predicted"/>